<dbReference type="SUPFAM" id="SSF51690">
    <property type="entry name" value="Nicotinate/Quinolinate PRTase C-terminal domain-like"/>
    <property type="match status" value="1"/>
</dbReference>
<proteinExistence type="inferred from homology"/>
<comment type="caution">
    <text evidence="11">The sequence shown here is derived from an EMBL/GenBank/DDBJ whole genome shotgun (WGS) entry which is preliminary data.</text>
</comment>
<dbReference type="HAMAP" id="MF_00570">
    <property type="entry name" value="NAPRTase"/>
    <property type="match status" value="1"/>
</dbReference>
<organism evidence="11 12">
    <name type="scientific">Coprococcus eutactus</name>
    <dbReference type="NCBI Taxonomy" id="33043"/>
    <lineage>
        <taxon>Bacteria</taxon>
        <taxon>Bacillati</taxon>
        <taxon>Bacillota</taxon>
        <taxon>Clostridia</taxon>
        <taxon>Lachnospirales</taxon>
        <taxon>Lachnospiraceae</taxon>
        <taxon>Coprococcus</taxon>
    </lineage>
</organism>
<dbReference type="OrthoDB" id="9770610at2"/>
<name>A0A412IW23_9FIRM</name>
<dbReference type="EMBL" id="QRVK01000001">
    <property type="protein sequence ID" value="RGS44256.1"/>
    <property type="molecule type" value="Genomic_DNA"/>
</dbReference>
<evidence type="ECO:0000256" key="2">
    <source>
        <dbReference type="ARBA" id="ARBA00010897"/>
    </source>
</evidence>
<comment type="function">
    <text evidence="7 8">Catalyzes the synthesis of beta-nicotinate D-ribonucleotide from nicotinate and 5-phospho-D-ribose 1-phosphate at the expense of ATP.</text>
</comment>
<dbReference type="AlphaFoldDB" id="A0A412IW23"/>
<dbReference type="InterPro" id="IPR040727">
    <property type="entry name" value="NAPRTase_N"/>
</dbReference>
<dbReference type="InterPro" id="IPR006406">
    <property type="entry name" value="Nic_PRibTrfase"/>
</dbReference>
<evidence type="ECO:0000256" key="1">
    <source>
        <dbReference type="ARBA" id="ARBA00004952"/>
    </source>
</evidence>
<dbReference type="SUPFAM" id="SSF54675">
    <property type="entry name" value="Nicotinate/Quinolinate PRTase N-terminal domain-like"/>
    <property type="match status" value="1"/>
</dbReference>
<dbReference type="InterPro" id="IPR036068">
    <property type="entry name" value="Nicotinate_pribotase-like_C"/>
</dbReference>
<keyword evidence="4 7" id="KW-0597">Phosphoprotein</keyword>
<dbReference type="EC" id="6.3.4.21" evidence="3 7"/>
<keyword evidence="6 7" id="KW-0662">Pyridine nucleotide biosynthesis</keyword>
<evidence type="ECO:0000256" key="6">
    <source>
        <dbReference type="ARBA" id="ARBA00022642"/>
    </source>
</evidence>
<evidence type="ECO:0000313" key="11">
    <source>
        <dbReference type="EMBL" id="RGS44256.1"/>
    </source>
</evidence>
<dbReference type="GO" id="GO:0016757">
    <property type="term" value="F:glycosyltransferase activity"/>
    <property type="evidence" value="ECO:0007669"/>
    <property type="project" value="UniProtKB-KW"/>
</dbReference>
<feature type="domain" description="Nicotinate/nicotinamide phosphoribosyltransferase" evidence="9">
    <location>
        <begin position="180"/>
        <end position="402"/>
    </location>
</feature>
<accession>A0A412IW23</accession>
<dbReference type="GO" id="GO:0004516">
    <property type="term" value="F:nicotinate phosphoribosyltransferase activity"/>
    <property type="evidence" value="ECO:0007669"/>
    <property type="project" value="UniProtKB-UniRule"/>
</dbReference>
<dbReference type="InterPro" id="IPR041525">
    <property type="entry name" value="N/Namide_PRibTrfase"/>
</dbReference>
<evidence type="ECO:0000256" key="3">
    <source>
        <dbReference type="ARBA" id="ARBA00013236"/>
    </source>
</evidence>
<dbReference type="PIRSF" id="PIRSF000484">
    <property type="entry name" value="NAPRT"/>
    <property type="match status" value="1"/>
</dbReference>
<dbReference type="UniPathway" id="UPA00253">
    <property type="reaction ID" value="UER00457"/>
</dbReference>
<evidence type="ECO:0000256" key="4">
    <source>
        <dbReference type="ARBA" id="ARBA00022553"/>
    </source>
</evidence>
<reference evidence="11 12" key="1">
    <citation type="submission" date="2018-08" db="EMBL/GenBank/DDBJ databases">
        <title>A genome reference for cultivated species of the human gut microbiota.</title>
        <authorList>
            <person name="Zou Y."/>
            <person name="Xue W."/>
            <person name="Luo G."/>
        </authorList>
    </citation>
    <scope>NUCLEOTIDE SEQUENCE [LARGE SCALE GENOMIC DNA]</scope>
    <source>
        <strain evidence="11 12">AF22-21</strain>
    </source>
</reference>
<dbReference type="PANTHER" id="PTHR11098">
    <property type="entry name" value="NICOTINATE PHOSPHORIBOSYLTRANSFERASE"/>
    <property type="match status" value="1"/>
</dbReference>
<dbReference type="NCBIfam" id="TIGR01514">
    <property type="entry name" value="NAPRTase"/>
    <property type="match status" value="1"/>
</dbReference>
<dbReference type="PANTHER" id="PTHR11098:SF1">
    <property type="entry name" value="NICOTINATE PHOSPHORIBOSYLTRANSFERASE"/>
    <property type="match status" value="1"/>
</dbReference>
<feature type="domain" description="Nicotinate phosphoribosyltransferase N-terminal" evidence="10">
    <location>
        <begin position="22"/>
        <end position="142"/>
    </location>
</feature>
<feature type="modified residue" description="Phosphohistidine; by autocatalysis" evidence="7">
    <location>
        <position position="233"/>
    </location>
</feature>
<evidence type="ECO:0000256" key="7">
    <source>
        <dbReference type="HAMAP-Rule" id="MF_00570"/>
    </source>
</evidence>
<keyword evidence="11" id="KW-0328">Glycosyltransferase</keyword>
<evidence type="ECO:0000256" key="5">
    <source>
        <dbReference type="ARBA" id="ARBA00022598"/>
    </source>
</evidence>
<gene>
    <name evidence="7 11" type="primary">pncB</name>
    <name evidence="11" type="ORF">DWX94_00135</name>
</gene>
<evidence type="ECO:0000256" key="8">
    <source>
        <dbReference type="RuleBase" id="RU003838"/>
    </source>
</evidence>
<comment type="PTM">
    <text evidence="7 8">Transiently phosphorylated on a His residue during the reaction cycle. Phosphorylation strongly increases the affinity for substrates and increases the rate of nicotinate D-ribonucleotide production. Dephosphorylation regenerates the low-affinity form of the enzyme, leading to product release.</text>
</comment>
<dbReference type="Proteomes" id="UP000283295">
    <property type="component" value="Unassembled WGS sequence"/>
</dbReference>
<comment type="similarity">
    <text evidence="2 7 8">Belongs to the NAPRTase family.</text>
</comment>
<evidence type="ECO:0000259" key="9">
    <source>
        <dbReference type="Pfam" id="PF04095"/>
    </source>
</evidence>
<dbReference type="GO" id="GO:0005829">
    <property type="term" value="C:cytosol"/>
    <property type="evidence" value="ECO:0007669"/>
    <property type="project" value="TreeGrafter"/>
</dbReference>
<dbReference type="InterPro" id="IPR007229">
    <property type="entry name" value="Nic_PRibTrfase-Fam"/>
</dbReference>
<dbReference type="Pfam" id="PF04095">
    <property type="entry name" value="NAPRTase"/>
    <property type="match status" value="1"/>
</dbReference>
<dbReference type="GO" id="GO:0034355">
    <property type="term" value="P:NAD+ biosynthetic process via the salvage pathway"/>
    <property type="evidence" value="ECO:0007669"/>
    <property type="project" value="TreeGrafter"/>
</dbReference>
<sequence length="413" mass="48141">MFGADKKRKKSIKMERIITSLLETDMYKFSMGQAIYHQFSDYKTTWSFKCRNTDVFFTKEMVDEIKRQIQLYCDLRFTEEELEYLHNIKWIKGSYVDFLRLWKARYEDFEISDDAECGLKIEARGTWLNTSMYEIPTLAIVNEVYFRMNDDYGKLLASFREKLDEKVRKVETGEYNLGAFSEFGLRRRLSAEAQELAVRELSNHKYPGSTFVGTSNVYLARKYDLVPVGTMAHEWIMCVGQGNHKHNPAYSNWYALDAWVKEYGVLNGTALTDAITTDCFLKDFQLTYATLFSGVRHDSGDPYEWGDKMIHHYKELGLDPRTKTLLFSDSLDFEKADKLNSYFKDKIKVAFGIGTYISNDTCDEPLNIVMKTTACNGMDVAKISDDKGKGMCKNPDYVHYLNRCIKWRMENDK</sequence>
<keyword evidence="5 7" id="KW-0436">Ligase</keyword>
<dbReference type="Gene3D" id="3.20.140.10">
    <property type="entry name" value="nicotinate phosphoribosyltransferase"/>
    <property type="match status" value="1"/>
</dbReference>
<evidence type="ECO:0000313" key="12">
    <source>
        <dbReference type="Proteomes" id="UP000283295"/>
    </source>
</evidence>
<protein>
    <recommendedName>
        <fullName evidence="3 7">Nicotinate phosphoribosyltransferase</fullName>
        <shortName evidence="7">NAPRTase</shortName>
        <ecNumber evidence="3 7">6.3.4.21</ecNumber>
    </recommendedName>
</protein>
<dbReference type="NCBIfam" id="NF003704">
    <property type="entry name" value="PRK05321.1"/>
    <property type="match status" value="1"/>
</dbReference>
<evidence type="ECO:0000259" key="10">
    <source>
        <dbReference type="Pfam" id="PF17767"/>
    </source>
</evidence>
<keyword evidence="11" id="KW-0808">Transferase</keyword>
<dbReference type="Pfam" id="PF17767">
    <property type="entry name" value="NAPRTase_N"/>
    <property type="match status" value="1"/>
</dbReference>
<comment type="catalytic activity">
    <reaction evidence="7 8">
        <text>5-phospho-alpha-D-ribose 1-diphosphate + nicotinate + ATP + H2O = nicotinate beta-D-ribonucleotide + ADP + phosphate + diphosphate</text>
        <dbReference type="Rhea" id="RHEA:36163"/>
        <dbReference type="ChEBI" id="CHEBI:15377"/>
        <dbReference type="ChEBI" id="CHEBI:30616"/>
        <dbReference type="ChEBI" id="CHEBI:32544"/>
        <dbReference type="ChEBI" id="CHEBI:33019"/>
        <dbReference type="ChEBI" id="CHEBI:43474"/>
        <dbReference type="ChEBI" id="CHEBI:57502"/>
        <dbReference type="ChEBI" id="CHEBI:58017"/>
        <dbReference type="ChEBI" id="CHEBI:456216"/>
        <dbReference type="EC" id="6.3.4.21"/>
    </reaction>
</comment>
<comment type="pathway">
    <text evidence="1 7 8">Cofactor biosynthesis; NAD(+) biosynthesis; nicotinate D-ribonucleotide from nicotinate: step 1/1.</text>
</comment>